<dbReference type="KEGG" id="psyt:DSAG12_02875"/>
<accession>A0A5B9DE46</accession>
<dbReference type="RefSeq" id="WP_147663962.1">
    <property type="nucleotide sequence ID" value="NZ_CP042905.2"/>
</dbReference>
<reference evidence="1 2" key="1">
    <citation type="journal article" date="2020" name="Nature">
        <title>Isolation of an archaeon at the prokaryote-eukaryote interface.</title>
        <authorList>
            <person name="Imachi H."/>
            <person name="Nobu M.K."/>
            <person name="Nakahara N."/>
            <person name="Morono Y."/>
            <person name="Ogawara M."/>
            <person name="Takaki Y."/>
            <person name="Takano Y."/>
            <person name="Uematsu K."/>
            <person name="Ikuta T."/>
            <person name="Ito M."/>
            <person name="Matsui Y."/>
            <person name="Miyazaki M."/>
            <person name="Murata K."/>
            <person name="Saito Y."/>
            <person name="Sakai S."/>
            <person name="Song C."/>
            <person name="Tasumi E."/>
            <person name="Yamanaka Y."/>
            <person name="Yamaguchi T."/>
            <person name="Kamagata Y."/>
            <person name="Tamaki H."/>
            <person name="Takai K."/>
        </authorList>
    </citation>
    <scope>NUCLEOTIDE SEQUENCE [LARGE SCALE GENOMIC DNA]</scope>
    <source>
        <strain evidence="1 2">MK-D1</strain>
    </source>
</reference>
<evidence type="ECO:0000313" key="1">
    <source>
        <dbReference type="EMBL" id="QEE17043.1"/>
    </source>
</evidence>
<proteinExistence type="predicted"/>
<evidence type="ECO:0000313" key="2">
    <source>
        <dbReference type="Proteomes" id="UP000321408"/>
    </source>
</evidence>
<protein>
    <recommendedName>
        <fullName evidence="3">Lipid A biosynthesis lauroyl acyltransferase</fullName>
    </recommendedName>
</protein>
<dbReference type="AlphaFoldDB" id="A0A5B9DE46"/>
<gene>
    <name evidence="1" type="ORF">DSAG12_02875</name>
</gene>
<organism evidence="1 2">
    <name type="scientific">Promethearchaeum syntrophicum</name>
    <dbReference type="NCBI Taxonomy" id="2594042"/>
    <lineage>
        <taxon>Archaea</taxon>
        <taxon>Promethearchaeati</taxon>
        <taxon>Promethearchaeota</taxon>
        <taxon>Promethearchaeia</taxon>
        <taxon>Promethearchaeales</taxon>
        <taxon>Promethearchaeaceae</taxon>
        <taxon>Promethearchaeum</taxon>
    </lineage>
</organism>
<dbReference type="GeneID" id="41330853"/>
<reference evidence="1 2" key="2">
    <citation type="journal article" date="2024" name="Int. J. Syst. Evol. Microbiol.">
        <title>Promethearchaeum syntrophicum gen. nov., sp. nov., an anaerobic, obligately syntrophic archaeon, the first isolate of the lineage 'Asgard' archaea, and proposal of the new archaeal phylum Promethearchaeota phyl. nov. and kingdom Promethearchaeati regn. nov.</title>
        <authorList>
            <person name="Imachi H."/>
            <person name="Nobu M.K."/>
            <person name="Kato S."/>
            <person name="Takaki Y."/>
            <person name="Miyazaki M."/>
            <person name="Miyata M."/>
            <person name="Ogawara M."/>
            <person name="Saito Y."/>
            <person name="Sakai S."/>
            <person name="Tahara Y.O."/>
            <person name="Takano Y."/>
            <person name="Tasumi E."/>
            <person name="Uematsu K."/>
            <person name="Yoshimura T."/>
            <person name="Itoh T."/>
            <person name="Ohkuma M."/>
            <person name="Takai K."/>
        </authorList>
    </citation>
    <scope>NUCLEOTIDE SEQUENCE [LARGE SCALE GENOMIC DNA]</scope>
    <source>
        <strain evidence="1 2">MK-D1</strain>
    </source>
</reference>
<sequence length="458" mass="54440">MPATESLSKDSSMRPTQTFPEYNLIFRLSHFIQKYKINRFFEKVPFLGFKMISIVVGIEHSINGHKQLSKTWNFFYPKRRDLYKHWTNLFIRLNIELWLDSTFYLPLRNPTNTEFFNPIEGFSHLEKAIKKKKGVLVPTIHLGEFYHTLFSLFYKKIEIDGKKQKILLAILSSKENDFLFREQLKPIKNLDVILTDDFTRLKNTIEIHLKRNYTVFLLYDYYSDNQLRVPFIYNSNSSDFLIPCPQMINHFHTKLGTPIVPVIAIPTNELKHSIVRFLPEISIENMNLSNETQVLKEDIINFQNGSLNKKQQYGLLSLLLNRQLYPYVLKYPFLWQSSFLFFKRTQFRIQLKNIFSYRELLQVVLTKLELFINKTYEPGRKDELILLELQKISNDLEKRKNDSKDKLQITNKYIELGRLNGKATFTKVISILKNLQPVNTNQDYDQILEKLNLILNHF</sequence>
<name>A0A5B9DE46_9ARCH</name>
<evidence type="ECO:0008006" key="3">
    <source>
        <dbReference type="Google" id="ProtNLM"/>
    </source>
</evidence>
<dbReference type="Proteomes" id="UP000321408">
    <property type="component" value="Chromosome"/>
</dbReference>
<dbReference type="EMBL" id="CP042905">
    <property type="protein sequence ID" value="QEE17043.1"/>
    <property type="molecule type" value="Genomic_DNA"/>
</dbReference>
<keyword evidence="2" id="KW-1185">Reference proteome</keyword>